<proteinExistence type="predicted"/>
<evidence type="ECO:0000313" key="1">
    <source>
        <dbReference type="EMBL" id="KAI3828021.1"/>
    </source>
</evidence>
<organism evidence="1 2">
    <name type="scientific">Smallanthus sonchifolius</name>
    <dbReference type="NCBI Taxonomy" id="185202"/>
    <lineage>
        <taxon>Eukaryota</taxon>
        <taxon>Viridiplantae</taxon>
        <taxon>Streptophyta</taxon>
        <taxon>Embryophyta</taxon>
        <taxon>Tracheophyta</taxon>
        <taxon>Spermatophyta</taxon>
        <taxon>Magnoliopsida</taxon>
        <taxon>eudicotyledons</taxon>
        <taxon>Gunneridae</taxon>
        <taxon>Pentapetalae</taxon>
        <taxon>asterids</taxon>
        <taxon>campanulids</taxon>
        <taxon>Asterales</taxon>
        <taxon>Asteraceae</taxon>
        <taxon>Asteroideae</taxon>
        <taxon>Heliantheae alliance</taxon>
        <taxon>Millerieae</taxon>
        <taxon>Smallanthus</taxon>
    </lineage>
</organism>
<evidence type="ECO:0000313" key="2">
    <source>
        <dbReference type="Proteomes" id="UP001056120"/>
    </source>
</evidence>
<reference evidence="2" key="1">
    <citation type="journal article" date="2022" name="Mol. Ecol. Resour.">
        <title>The genomes of chicory, endive, great burdock and yacon provide insights into Asteraceae palaeo-polyploidization history and plant inulin production.</title>
        <authorList>
            <person name="Fan W."/>
            <person name="Wang S."/>
            <person name="Wang H."/>
            <person name="Wang A."/>
            <person name="Jiang F."/>
            <person name="Liu H."/>
            <person name="Zhao H."/>
            <person name="Xu D."/>
            <person name="Zhang Y."/>
        </authorList>
    </citation>
    <scope>NUCLEOTIDE SEQUENCE [LARGE SCALE GENOMIC DNA]</scope>
    <source>
        <strain evidence="2">cv. Yunnan</strain>
    </source>
</reference>
<comment type="caution">
    <text evidence="1">The sequence shown here is derived from an EMBL/GenBank/DDBJ whole genome shotgun (WGS) entry which is preliminary data.</text>
</comment>
<name>A0ACB9K6X5_9ASTR</name>
<dbReference type="EMBL" id="CM042018">
    <property type="protein sequence ID" value="KAI3828021.1"/>
    <property type="molecule type" value="Genomic_DNA"/>
</dbReference>
<protein>
    <submittedName>
        <fullName evidence="1">Uncharacterized protein</fullName>
    </submittedName>
</protein>
<accession>A0ACB9K6X5</accession>
<reference evidence="1 2" key="2">
    <citation type="journal article" date="2022" name="Mol. Ecol. Resour.">
        <title>The genomes of chicory, endive, great burdock and yacon provide insights into Asteraceae paleo-polyploidization history and plant inulin production.</title>
        <authorList>
            <person name="Fan W."/>
            <person name="Wang S."/>
            <person name="Wang H."/>
            <person name="Wang A."/>
            <person name="Jiang F."/>
            <person name="Liu H."/>
            <person name="Zhao H."/>
            <person name="Xu D."/>
            <person name="Zhang Y."/>
        </authorList>
    </citation>
    <scope>NUCLEOTIDE SEQUENCE [LARGE SCALE GENOMIC DNA]</scope>
    <source>
        <strain evidence="2">cv. Yunnan</strain>
        <tissue evidence="1">Leaves</tissue>
    </source>
</reference>
<gene>
    <name evidence="1" type="ORF">L1987_02111</name>
</gene>
<dbReference type="Proteomes" id="UP001056120">
    <property type="component" value="Linkage Group LG01"/>
</dbReference>
<sequence length="106" mass="11961">MVAVVSDHNPKNPLMEEEPARKHVREDTPPVANESNSVHTDERVVLEPTTREAITNEVYQVIHNTMPEIMAEALKEGHWRKGKEPESIIRSDEDSEGVYDRGTAMG</sequence>
<keyword evidence="2" id="KW-1185">Reference proteome</keyword>